<evidence type="ECO:0000313" key="2">
    <source>
        <dbReference type="Proteomes" id="UP000184233"/>
    </source>
</evidence>
<dbReference type="NCBIfam" id="TIGR03344">
    <property type="entry name" value="VI_effect_Hcp1"/>
    <property type="match status" value="1"/>
</dbReference>
<dbReference type="EMBL" id="MKVH01000003">
    <property type="protein sequence ID" value="OJX60973.1"/>
    <property type="molecule type" value="Genomic_DNA"/>
</dbReference>
<organism evidence="1 2">
    <name type="scientific">Candidatus Kapaibacterium thiocyanatum</name>
    <dbReference type="NCBI Taxonomy" id="1895771"/>
    <lineage>
        <taxon>Bacteria</taxon>
        <taxon>Pseudomonadati</taxon>
        <taxon>Candidatus Kapaibacteriota</taxon>
        <taxon>Candidatus Kapaibacteriia</taxon>
        <taxon>Candidatus Kapaibacteriales</taxon>
        <taxon>Candidatus Kapaibacteriaceae</taxon>
        <taxon>Candidatus Kapaibacterium</taxon>
    </lineage>
</organism>
<sequence>MSTAAQDMFLKIEGSKQGKFPDESGQQRGTQNCVGYQHEVKSPRDASSGLATGRRQHKPITFIREIGKSSPLLMKAMTDNEVLTSVMMEVWEQNNTGQMVQIYTITLTNARCVGVRQWSDVGSNQRTPSSGAMEEVSFTYEKITWTWTNGGITHEDSWSSSR</sequence>
<proteinExistence type="predicted"/>
<dbReference type="InterPro" id="IPR008514">
    <property type="entry name" value="T6SS_Hcp"/>
</dbReference>
<protein>
    <recommendedName>
        <fullName evidence="3">Type VI secretion protein</fullName>
    </recommendedName>
</protein>
<accession>A0A1M3L5Z6</accession>
<dbReference type="Proteomes" id="UP000184233">
    <property type="component" value="Unassembled WGS sequence"/>
</dbReference>
<dbReference type="AlphaFoldDB" id="A0A1M3L5Z6"/>
<comment type="caution">
    <text evidence="1">The sequence shown here is derived from an EMBL/GenBank/DDBJ whole genome shotgun (WGS) entry which is preliminary data.</text>
</comment>
<evidence type="ECO:0000313" key="1">
    <source>
        <dbReference type="EMBL" id="OJX60973.1"/>
    </source>
</evidence>
<dbReference type="STRING" id="1895771.BGO89_04265"/>
<gene>
    <name evidence="1" type="ORF">BGO89_04265</name>
</gene>
<evidence type="ECO:0008006" key="3">
    <source>
        <dbReference type="Google" id="ProtNLM"/>
    </source>
</evidence>
<dbReference type="Gene3D" id="2.30.110.20">
    <property type="entry name" value="Hcp1-like"/>
    <property type="match status" value="1"/>
</dbReference>
<dbReference type="InterPro" id="IPR036624">
    <property type="entry name" value="Hcp1-lik_sf"/>
</dbReference>
<reference evidence="1 2" key="1">
    <citation type="submission" date="2016-09" db="EMBL/GenBank/DDBJ databases">
        <title>Genome-resolved meta-omics ties microbial dynamics to process performance in biotechnology for thiocyanate degradation.</title>
        <authorList>
            <person name="Kantor R.S."/>
            <person name="Huddy R.J."/>
            <person name="Iyer R."/>
            <person name="Thomas B.C."/>
            <person name="Brown C.T."/>
            <person name="Anantharaman K."/>
            <person name="Tringe S."/>
            <person name="Hettich R.L."/>
            <person name="Harrison S.T."/>
            <person name="Banfield J.F."/>
        </authorList>
    </citation>
    <scope>NUCLEOTIDE SEQUENCE [LARGE SCALE GENOMIC DNA]</scope>
    <source>
        <strain evidence="1">59-99</strain>
    </source>
</reference>
<name>A0A1M3L5Z6_9BACT</name>
<dbReference type="Pfam" id="PF05638">
    <property type="entry name" value="T6SS_HCP"/>
    <property type="match status" value="1"/>
</dbReference>
<dbReference type="PANTHER" id="PTHR34319:SF7">
    <property type="entry name" value="HNH ENDONUCLEASE DOMAIN-CONTAINING PROTEIN"/>
    <property type="match status" value="1"/>
</dbReference>
<dbReference type="InterPro" id="IPR052947">
    <property type="entry name" value="T6SS_Hcp1_domain"/>
</dbReference>
<dbReference type="SUPFAM" id="SSF141452">
    <property type="entry name" value="Hcp1-like"/>
    <property type="match status" value="1"/>
</dbReference>
<dbReference type="PANTHER" id="PTHR34319">
    <property type="entry name" value="MAJOR EXPORTED PROTEIN"/>
    <property type="match status" value="1"/>
</dbReference>